<dbReference type="AlphaFoldDB" id="A0A506PG67"/>
<protein>
    <submittedName>
        <fullName evidence="1">Kdo domain containing protein</fullName>
    </submittedName>
</protein>
<reference evidence="1 2" key="1">
    <citation type="submission" date="2019-06" db="EMBL/GenBank/DDBJ databases">
        <title>Flavobacteriaceae Paucihalobacterium erythroidium CWB-1, complete genome.</title>
        <authorList>
            <person name="Wu S."/>
        </authorList>
    </citation>
    <scope>NUCLEOTIDE SEQUENCE [LARGE SCALE GENOMIC DNA]</scope>
    <source>
        <strain evidence="1 2">CWB-1</strain>
    </source>
</reference>
<name>A0A506PG67_9FLAO</name>
<gene>
    <name evidence="1" type="ORF">FJ651_11175</name>
</gene>
<organism evidence="1 2">
    <name type="scientific">Paucihalobacter ruber</name>
    <dbReference type="NCBI Taxonomy" id="2567861"/>
    <lineage>
        <taxon>Bacteria</taxon>
        <taxon>Pseudomonadati</taxon>
        <taxon>Bacteroidota</taxon>
        <taxon>Flavobacteriia</taxon>
        <taxon>Flavobacteriales</taxon>
        <taxon>Flavobacteriaceae</taxon>
        <taxon>Paucihalobacter</taxon>
    </lineage>
</organism>
<keyword evidence="2" id="KW-1185">Reference proteome</keyword>
<evidence type="ECO:0000313" key="2">
    <source>
        <dbReference type="Proteomes" id="UP000317332"/>
    </source>
</evidence>
<sequence length="250" mass="29547">MSFIIKLHPESDLTTGQVQTIIDQFNNKGELIGDGKRNVIKIIEVEGIKYNVKSFKIPNIFNKIAYKFLRKGKAERSFEYASKLKTMDILTPDPQAYVIEESFLFRRSFYISKQLDYDFTIRKMVDDPNCDEFENVVRAFTRFTFNLHEKGIHFIDHSPGNTLIKKNGEHYLFYLVDLNRMNFGTLDFSTRIKNFARLSAPDKMLEVMSDEYSKLINQPKAEVFKLMKHYADTFRNKLLRKKRLKKRLKI</sequence>
<dbReference type="InterPro" id="IPR011009">
    <property type="entry name" value="Kinase-like_dom_sf"/>
</dbReference>
<dbReference type="EMBL" id="VHIQ01000005">
    <property type="protein sequence ID" value="TPV32861.1"/>
    <property type="molecule type" value="Genomic_DNA"/>
</dbReference>
<accession>A0A506PG67</accession>
<dbReference type="RefSeq" id="WP_140990608.1">
    <property type="nucleotide sequence ID" value="NZ_VHIQ01000005.1"/>
</dbReference>
<dbReference type="Proteomes" id="UP000317332">
    <property type="component" value="Unassembled WGS sequence"/>
</dbReference>
<evidence type="ECO:0000313" key="1">
    <source>
        <dbReference type="EMBL" id="TPV32861.1"/>
    </source>
</evidence>
<comment type="caution">
    <text evidence="1">The sequence shown here is derived from an EMBL/GenBank/DDBJ whole genome shotgun (WGS) entry which is preliminary data.</text>
</comment>
<dbReference type="OrthoDB" id="9773772at2"/>
<dbReference type="SUPFAM" id="SSF56112">
    <property type="entry name" value="Protein kinase-like (PK-like)"/>
    <property type="match status" value="1"/>
</dbReference>
<proteinExistence type="predicted"/>